<dbReference type="GO" id="GO:0071014">
    <property type="term" value="C:post-mRNA release spliceosomal complex"/>
    <property type="evidence" value="ECO:0007669"/>
    <property type="project" value="TreeGrafter"/>
</dbReference>
<comment type="function">
    <text evidence="9">Involved in pre-mRNA splicing and cell cycle progression. Required for the spliceosome assembly and initiation of the DNA replication.</text>
</comment>
<evidence type="ECO:0000313" key="15">
    <source>
        <dbReference type="EMBL" id="KAI9637104.1"/>
    </source>
</evidence>
<organism evidence="15 16">
    <name type="scientific">Dioszegia hungarica</name>
    <dbReference type="NCBI Taxonomy" id="4972"/>
    <lineage>
        <taxon>Eukaryota</taxon>
        <taxon>Fungi</taxon>
        <taxon>Dikarya</taxon>
        <taxon>Basidiomycota</taxon>
        <taxon>Agaricomycotina</taxon>
        <taxon>Tremellomycetes</taxon>
        <taxon>Tremellales</taxon>
        <taxon>Bulleribasidiaceae</taxon>
        <taxon>Dioszegia</taxon>
    </lineage>
</organism>
<dbReference type="RefSeq" id="XP_052946881.1">
    <property type="nucleotide sequence ID" value="XM_053087351.1"/>
</dbReference>
<comment type="similarity">
    <text evidence="2">Belongs to the crooked-neck family.</text>
</comment>
<feature type="region of interest" description="Disordered" evidence="13">
    <location>
        <begin position="690"/>
        <end position="727"/>
    </location>
</feature>
<dbReference type="GO" id="GO:0000245">
    <property type="term" value="P:spliceosomal complex assembly"/>
    <property type="evidence" value="ECO:0007669"/>
    <property type="project" value="TreeGrafter"/>
</dbReference>
<dbReference type="InterPro" id="IPR045075">
    <property type="entry name" value="Syf1-like"/>
</dbReference>
<dbReference type="EMBL" id="JAKWFO010000005">
    <property type="protein sequence ID" value="KAI9637104.1"/>
    <property type="molecule type" value="Genomic_DNA"/>
</dbReference>
<dbReference type="Pfam" id="PF23233">
    <property type="entry name" value="HAT_Syf1_CNRKL1_N"/>
    <property type="match status" value="1"/>
</dbReference>
<evidence type="ECO:0000256" key="13">
    <source>
        <dbReference type="SAM" id="MobiDB-lite"/>
    </source>
</evidence>
<evidence type="ECO:0000256" key="5">
    <source>
        <dbReference type="ARBA" id="ARBA00022728"/>
    </source>
</evidence>
<dbReference type="FunFam" id="1.25.40.10:FF:000327">
    <property type="entry name" value="Pre-mRNA-splicing factor CLF1"/>
    <property type="match status" value="1"/>
</dbReference>
<evidence type="ECO:0000256" key="8">
    <source>
        <dbReference type="ARBA" id="ARBA00023242"/>
    </source>
</evidence>
<keyword evidence="8" id="KW-0539">Nucleus</keyword>
<dbReference type="SMART" id="SM00386">
    <property type="entry name" value="HAT"/>
    <property type="match status" value="13"/>
</dbReference>
<proteinExistence type="inferred from homology"/>
<evidence type="ECO:0000256" key="10">
    <source>
        <dbReference type="ARBA" id="ARBA00039167"/>
    </source>
</evidence>
<dbReference type="InterPro" id="IPR055433">
    <property type="entry name" value="HAT_Syf1-like_N"/>
</dbReference>
<evidence type="ECO:0000256" key="12">
    <source>
        <dbReference type="PROSITE-ProRule" id="PRU00339"/>
    </source>
</evidence>
<dbReference type="PANTHER" id="PTHR11246:SF3">
    <property type="entry name" value="CROOKED NECK-LIKE PROTEIN 1"/>
    <property type="match status" value="1"/>
</dbReference>
<keyword evidence="6" id="KW-0677">Repeat</keyword>
<keyword evidence="16" id="KW-1185">Reference proteome</keyword>
<evidence type="ECO:0000256" key="3">
    <source>
        <dbReference type="ARBA" id="ARBA00011524"/>
    </source>
</evidence>
<keyword evidence="4" id="KW-0507">mRNA processing</keyword>
<dbReference type="InterPro" id="IPR003107">
    <property type="entry name" value="HAT"/>
</dbReference>
<evidence type="ECO:0000256" key="2">
    <source>
        <dbReference type="ARBA" id="ARBA00008644"/>
    </source>
</evidence>
<evidence type="ECO:0000256" key="11">
    <source>
        <dbReference type="ARBA" id="ARBA00070631"/>
    </source>
</evidence>
<keyword evidence="12" id="KW-0802">TPR repeat</keyword>
<dbReference type="Proteomes" id="UP001164286">
    <property type="component" value="Unassembled WGS sequence"/>
</dbReference>
<evidence type="ECO:0000256" key="4">
    <source>
        <dbReference type="ARBA" id="ARBA00022664"/>
    </source>
</evidence>
<dbReference type="SUPFAM" id="SSF48452">
    <property type="entry name" value="TPR-like"/>
    <property type="match status" value="1"/>
</dbReference>
<comment type="subunit">
    <text evidence="3">Associated with the spliceosome.</text>
</comment>
<evidence type="ECO:0000259" key="14">
    <source>
        <dbReference type="Pfam" id="PF23233"/>
    </source>
</evidence>
<protein>
    <recommendedName>
        <fullName evidence="10">Pre-mRNA-splicing factor CLF1</fullName>
    </recommendedName>
    <alternativeName>
        <fullName evidence="11">Pre-mRNA-splicing factor clf1</fullName>
    </alternativeName>
</protein>
<dbReference type="GeneID" id="77726552"/>
<dbReference type="InterPro" id="IPR019734">
    <property type="entry name" value="TPR_rpt"/>
</dbReference>
<dbReference type="PROSITE" id="PS50005">
    <property type="entry name" value="TPR"/>
    <property type="match status" value="1"/>
</dbReference>
<dbReference type="PANTHER" id="PTHR11246">
    <property type="entry name" value="PRE-MRNA SPLICING FACTOR"/>
    <property type="match status" value="1"/>
</dbReference>
<comment type="caution">
    <text evidence="15">The sequence shown here is derived from an EMBL/GenBank/DDBJ whole genome shotgun (WGS) entry which is preliminary data.</text>
</comment>
<name>A0AA38HDY2_9TREE</name>
<feature type="domain" description="Pre-mRNA-splicing factor Syf1-like N-terminal HAT-repeats" evidence="14">
    <location>
        <begin position="64"/>
        <end position="209"/>
    </location>
</feature>
<feature type="compositionally biased region" description="Basic and acidic residues" evidence="13">
    <location>
        <begin position="1"/>
        <end position="13"/>
    </location>
</feature>
<reference evidence="15" key="1">
    <citation type="journal article" date="2022" name="G3 (Bethesda)">
        <title>High quality genome of the basidiomycete yeast Dioszegia hungarica PDD-24b-2 isolated from cloud water.</title>
        <authorList>
            <person name="Jarrige D."/>
            <person name="Haridas S."/>
            <person name="Bleykasten-Grosshans C."/>
            <person name="Joly M."/>
            <person name="Nadalig T."/>
            <person name="Sancelme M."/>
            <person name="Vuilleumier S."/>
            <person name="Grigoriev I.V."/>
            <person name="Amato P."/>
            <person name="Bringel F."/>
        </authorList>
    </citation>
    <scope>NUCLEOTIDE SEQUENCE</scope>
    <source>
        <strain evidence="15">PDD-24b-2</strain>
    </source>
</reference>
<evidence type="ECO:0000256" key="1">
    <source>
        <dbReference type="ARBA" id="ARBA00004123"/>
    </source>
</evidence>
<evidence type="ECO:0000256" key="6">
    <source>
        <dbReference type="ARBA" id="ARBA00022737"/>
    </source>
</evidence>
<feature type="region of interest" description="Disordered" evidence="13">
    <location>
        <begin position="1"/>
        <end position="23"/>
    </location>
</feature>
<dbReference type="FunFam" id="1.25.40.10:FF:000639">
    <property type="entry name" value="Pre-mRNA-splicing factor CLF1"/>
    <property type="match status" value="1"/>
</dbReference>
<dbReference type="InterPro" id="IPR011990">
    <property type="entry name" value="TPR-like_helical_dom_sf"/>
</dbReference>
<sequence length="727" mass="85491">MSDERRDPKDRAPRVRNRAPAPVQITSEQLLREAQERQEPAIKPPKQRVQDLEELREFQGRKRTEFEGRIRYSRDSIRAWIKYAQFEASHNEFDRARSVYERALDVDPRSVEVWLKYTDMELKARNINHARNLFDRAIILLPRVDQLWYKYVYLEELLLNIAGARQIFERWMQWEPNDNAWKSYIKLEERYNELDRASSIYERWIGVRPIPKNWVTWAKFEEDRTRADKAREVFQTALEFFGDEEEQVEKAQAVFGAFARMETRLKEFDRARVIYKFALARLPRSKSASLYAQYTKFEKQHGDRSGVELTVLGKRRIQYEEELAYDGTNYDAWFSLARLEEDAYRADKEDGEDIEPTRVREVYERAVANIPPATEKRYWRRYIYLWLQYAAFEEIDTKDYDRARDVYKAAIRIVPHKEFTFAKLWLAFAHFEVRRVDINAARKVLGAGVGMCPKPKLFSGYIELEMRLREFDRVRTLYERFLTYDPSLSSAWIQWTQVESALEDFERVRAIFELAVQQPLDMPEVVWKAFIDFESGEGERERARNLYERLLERTSHVKVWISFALMEISTLGGGEDEDGNEIEGEAGVPALAREVFERGYKSLRARGEKEDRALLLEAWKNFEDSHGSDADQQHVQDMMPATRKRWRKAEDGSGSLEEYWDLAFPDDEKDANPTTFKFFQAAQQWAAQKGAGAGVGGLSYDMPDDSDDEDEEEEGGAGSDVEMSGEE</sequence>
<evidence type="ECO:0000256" key="9">
    <source>
        <dbReference type="ARBA" id="ARBA00037040"/>
    </source>
</evidence>
<gene>
    <name evidence="15" type="ORF">MKK02DRAFT_27472</name>
</gene>
<comment type="subcellular location">
    <subcellularLocation>
        <location evidence="1">Nucleus</location>
    </subcellularLocation>
</comment>
<dbReference type="GO" id="GO:0071011">
    <property type="term" value="C:precatalytic spliceosome"/>
    <property type="evidence" value="ECO:0007669"/>
    <property type="project" value="TreeGrafter"/>
</dbReference>
<dbReference type="GO" id="GO:0000974">
    <property type="term" value="C:Prp19 complex"/>
    <property type="evidence" value="ECO:0007669"/>
    <property type="project" value="TreeGrafter"/>
</dbReference>
<feature type="compositionally biased region" description="Acidic residues" evidence="13">
    <location>
        <begin position="702"/>
        <end position="715"/>
    </location>
</feature>
<dbReference type="GO" id="GO:0071007">
    <property type="term" value="C:U2-type catalytic step 2 spliceosome"/>
    <property type="evidence" value="ECO:0007669"/>
    <property type="project" value="TreeGrafter"/>
</dbReference>
<feature type="repeat" description="TPR" evidence="12">
    <location>
        <begin position="77"/>
        <end position="110"/>
    </location>
</feature>
<dbReference type="AlphaFoldDB" id="A0AA38HDY2"/>
<keyword evidence="5" id="KW-0747">Spliceosome</keyword>
<dbReference type="Gene3D" id="1.25.40.10">
    <property type="entry name" value="Tetratricopeptide repeat domain"/>
    <property type="match status" value="3"/>
</dbReference>
<keyword evidence="7" id="KW-0508">mRNA splicing</keyword>
<accession>A0AA38HDY2</accession>
<evidence type="ECO:0000313" key="16">
    <source>
        <dbReference type="Proteomes" id="UP001164286"/>
    </source>
</evidence>
<evidence type="ECO:0000256" key="7">
    <source>
        <dbReference type="ARBA" id="ARBA00023187"/>
    </source>
</evidence>